<dbReference type="RefSeq" id="WP_284197791.1">
    <property type="nucleotide sequence ID" value="NZ_BSOG01000005.1"/>
</dbReference>
<organism evidence="1 2">
    <name type="scientific">Chitinimonas prasina</name>
    <dbReference type="NCBI Taxonomy" id="1434937"/>
    <lineage>
        <taxon>Bacteria</taxon>
        <taxon>Pseudomonadati</taxon>
        <taxon>Pseudomonadota</taxon>
        <taxon>Betaproteobacteria</taxon>
        <taxon>Neisseriales</taxon>
        <taxon>Chitinibacteraceae</taxon>
        <taxon>Chitinimonas</taxon>
    </lineage>
</organism>
<proteinExistence type="predicted"/>
<sequence length="158" mass="16801">MSAHATLTEELIAFLQGGRLLALASCDAFLSPTIAPALACLVDGDKRTVTVLLSRKQAGRLLADIAGNPHIALLASQPGQPQKLQLKGRDAQEVPLPDNAQACIEAQREAVAAELLPLGFGTRYSYALCDDQQDLVGVRFTLAELIRPLSGMLQRSAV</sequence>
<evidence type="ECO:0000313" key="2">
    <source>
        <dbReference type="Proteomes" id="UP001156706"/>
    </source>
</evidence>
<name>A0ABQ5YI92_9NEIS</name>
<dbReference type="EMBL" id="BSOG01000005">
    <property type="protein sequence ID" value="GLR14720.1"/>
    <property type="molecule type" value="Genomic_DNA"/>
</dbReference>
<gene>
    <name evidence="1" type="ORF">GCM10007907_35100</name>
</gene>
<dbReference type="InterPro" id="IPR012349">
    <property type="entry name" value="Split_barrel_FMN-bd"/>
</dbReference>
<keyword evidence="2" id="KW-1185">Reference proteome</keyword>
<dbReference type="SUPFAM" id="SSF50475">
    <property type="entry name" value="FMN-binding split barrel"/>
    <property type="match status" value="1"/>
</dbReference>
<reference evidence="2" key="1">
    <citation type="journal article" date="2019" name="Int. J. Syst. Evol. Microbiol.">
        <title>The Global Catalogue of Microorganisms (GCM) 10K type strain sequencing project: providing services to taxonomists for standard genome sequencing and annotation.</title>
        <authorList>
            <consortium name="The Broad Institute Genomics Platform"/>
            <consortium name="The Broad Institute Genome Sequencing Center for Infectious Disease"/>
            <person name="Wu L."/>
            <person name="Ma J."/>
        </authorList>
    </citation>
    <scope>NUCLEOTIDE SEQUENCE [LARGE SCALE GENOMIC DNA]</scope>
    <source>
        <strain evidence="2">NBRC 110044</strain>
    </source>
</reference>
<dbReference type="Proteomes" id="UP001156706">
    <property type="component" value="Unassembled WGS sequence"/>
</dbReference>
<evidence type="ECO:0000313" key="1">
    <source>
        <dbReference type="EMBL" id="GLR14720.1"/>
    </source>
</evidence>
<accession>A0ABQ5YI92</accession>
<evidence type="ECO:0008006" key="3">
    <source>
        <dbReference type="Google" id="ProtNLM"/>
    </source>
</evidence>
<comment type="caution">
    <text evidence="1">The sequence shown here is derived from an EMBL/GenBank/DDBJ whole genome shotgun (WGS) entry which is preliminary data.</text>
</comment>
<dbReference type="Gene3D" id="2.30.110.10">
    <property type="entry name" value="Electron Transport, Fmn-binding Protein, Chain A"/>
    <property type="match status" value="1"/>
</dbReference>
<protein>
    <recommendedName>
        <fullName evidence="3">Pyridoxamine 5'-phosphate oxidase putative domain-containing protein</fullName>
    </recommendedName>
</protein>